<proteinExistence type="predicted"/>
<dbReference type="InterPro" id="IPR036465">
    <property type="entry name" value="vWFA_dom_sf"/>
</dbReference>
<sequence length="361" mass="40110">MTEFFPLSWQDIEWRALWVLLLILLWPLISWLRTRGQASFPWLAAQDTAEQSVYYHSRIAAFMATQTAGSTQGKQRLAWLSPLQAGLRVSLLGLVLLALAGPFYWHSQPQSVSDTPPVRDVTLVVESSVSLVLEDYAENDQPLSRIAVLQQVLDEFVAALPHHRFSLILYADEAFTLMPMTADRNTLRAKLPRLLPYLAGRTDQAMGEAMAMAIRNMHTDPNRSTTFEPLLVVVSDGLQARSRLSLADVIDYANASGIAIHTIGLGGQESLSAGRSSLIYQPLETASLQTLAADTGGRFVAVYDPAELRDAFSQLQVRARDDLVEQGEDWRQISLVHWPLSLALVVGLLLLASGWARMYLR</sequence>
<evidence type="ECO:0000313" key="8">
    <source>
        <dbReference type="Proteomes" id="UP000009232"/>
    </source>
</evidence>
<keyword evidence="8" id="KW-1185">Reference proteome</keyword>
<name>F6D8X3_THICA</name>
<dbReference type="InterPro" id="IPR002035">
    <property type="entry name" value="VWF_A"/>
</dbReference>
<evidence type="ECO:0000259" key="6">
    <source>
        <dbReference type="PROSITE" id="PS50234"/>
    </source>
</evidence>
<accession>F6D8X3</accession>
<feature type="transmembrane region" description="Helical" evidence="5">
    <location>
        <begin position="12"/>
        <end position="32"/>
    </location>
</feature>
<evidence type="ECO:0000256" key="4">
    <source>
        <dbReference type="ARBA" id="ARBA00023136"/>
    </source>
</evidence>
<dbReference type="AlphaFoldDB" id="F6D8X3"/>
<dbReference type="SMART" id="SM00327">
    <property type="entry name" value="VWA"/>
    <property type="match status" value="1"/>
</dbReference>
<dbReference type="PANTHER" id="PTHR22550">
    <property type="entry name" value="SPORE GERMINATION PROTEIN"/>
    <property type="match status" value="1"/>
</dbReference>
<dbReference type="SUPFAM" id="SSF53300">
    <property type="entry name" value="vWA-like"/>
    <property type="match status" value="1"/>
</dbReference>
<evidence type="ECO:0000256" key="3">
    <source>
        <dbReference type="ARBA" id="ARBA00022989"/>
    </source>
</evidence>
<dbReference type="EMBL" id="CP002776">
    <property type="protein sequence ID" value="AEG31973.1"/>
    <property type="molecule type" value="Genomic_DNA"/>
</dbReference>
<keyword evidence="3 5" id="KW-1133">Transmembrane helix</keyword>
<keyword evidence="1" id="KW-1003">Cell membrane</keyword>
<gene>
    <name evidence="7" type="ordered locus">Thicy_1206</name>
</gene>
<dbReference type="InterPro" id="IPR050768">
    <property type="entry name" value="UPF0353/GerABKA_families"/>
</dbReference>
<keyword evidence="4 5" id="KW-0472">Membrane</keyword>
<dbReference type="Gene3D" id="3.40.50.410">
    <property type="entry name" value="von Willebrand factor, type A domain"/>
    <property type="match status" value="1"/>
</dbReference>
<dbReference type="Pfam" id="PF00092">
    <property type="entry name" value="VWA"/>
    <property type="match status" value="1"/>
</dbReference>
<evidence type="ECO:0000256" key="5">
    <source>
        <dbReference type="SAM" id="Phobius"/>
    </source>
</evidence>
<dbReference type="PANTHER" id="PTHR22550:SF5">
    <property type="entry name" value="LEUCINE ZIPPER PROTEIN 4"/>
    <property type="match status" value="1"/>
</dbReference>
<dbReference type="RefSeq" id="WP_013835749.1">
    <property type="nucleotide sequence ID" value="NC_015581.1"/>
</dbReference>
<feature type="domain" description="VWFA" evidence="6">
    <location>
        <begin position="120"/>
        <end position="315"/>
    </location>
</feature>
<dbReference type="OrthoDB" id="5611235at2"/>
<evidence type="ECO:0000313" key="7">
    <source>
        <dbReference type="EMBL" id="AEG31973.1"/>
    </source>
</evidence>
<dbReference type="eggNOG" id="COG2304">
    <property type="taxonomic scope" value="Bacteria"/>
</dbReference>
<dbReference type="PROSITE" id="PS50234">
    <property type="entry name" value="VWFA"/>
    <property type="match status" value="1"/>
</dbReference>
<evidence type="ECO:0000256" key="1">
    <source>
        <dbReference type="ARBA" id="ARBA00022475"/>
    </source>
</evidence>
<reference evidence="7 8" key="1">
    <citation type="submission" date="2011-05" db="EMBL/GenBank/DDBJ databases">
        <title>Complete sequence of Thioalkalimicrobium cyclicum ALM1.</title>
        <authorList>
            <consortium name="US DOE Joint Genome Institute"/>
            <person name="Lucas S."/>
            <person name="Han J."/>
            <person name="Lapidus A."/>
            <person name="Cheng J.-F."/>
            <person name="Goodwin L."/>
            <person name="Pitluck S."/>
            <person name="Peters L."/>
            <person name="Mikhailova N."/>
            <person name="Davenport K."/>
            <person name="Han C."/>
            <person name="Tapia R."/>
            <person name="Land M."/>
            <person name="Hauser L."/>
            <person name="Kyrpides N."/>
            <person name="Ivanova N."/>
            <person name="Pagani I."/>
            <person name="Kappler U."/>
            <person name="Woyke T."/>
        </authorList>
    </citation>
    <scope>NUCLEOTIDE SEQUENCE [LARGE SCALE GENOMIC DNA]</scope>
    <source>
        <strain evidence="8">DSM 14477 / JCM 11371 / ALM1</strain>
    </source>
</reference>
<keyword evidence="2 5" id="KW-0812">Transmembrane</keyword>
<organism evidence="7 8">
    <name type="scientific">Thiomicrospira cyclica (strain DSM 14477 / JCM 11371 / ALM1)</name>
    <name type="common">Thioalkalimicrobium cyclicum</name>
    <dbReference type="NCBI Taxonomy" id="717773"/>
    <lineage>
        <taxon>Bacteria</taxon>
        <taxon>Pseudomonadati</taxon>
        <taxon>Pseudomonadota</taxon>
        <taxon>Gammaproteobacteria</taxon>
        <taxon>Thiotrichales</taxon>
        <taxon>Piscirickettsiaceae</taxon>
        <taxon>Thiomicrospira</taxon>
    </lineage>
</organism>
<dbReference type="STRING" id="717773.Thicy_1206"/>
<dbReference type="Proteomes" id="UP000009232">
    <property type="component" value="Chromosome"/>
</dbReference>
<feature type="transmembrane region" description="Helical" evidence="5">
    <location>
        <begin position="338"/>
        <end position="360"/>
    </location>
</feature>
<dbReference type="HOGENOM" id="CLU_767127_0_0_6"/>
<evidence type="ECO:0000256" key="2">
    <source>
        <dbReference type="ARBA" id="ARBA00022692"/>
    </source>
</evidence>
<dbReference type="KEGG" id="tcy:Thicy_1206"/>
<protein>
    <submittedName>
        <fullName evidence="7">von Willebrand factor type A</fullName>
    </submittedName>
</protein>